<gene>
    <name evidence="3" type="ORF">M153_7890004036</name>
</gene>
<name>A0A0R0M048_9MICR</name>
<dbReference type="GO" id="GO:0003723">
    <property type="term" value="F:RNA binding"/>
    <property type="evidence" value="ECO:0007669"/>
    <property type="project" value="UniProtKB-UniRule"/>
</dbReference>
<accession>A0A0R0M048</accession>
<dbReference type="AlphaFoldDB" id="A0A0R0M048"/>
<proteinExistence type="predicted"/>
<dbReference type="CDD" id="cd00590">
    <property type="entry name" value="RRM_SF"/>
    <property type="match status" value="1"/>
</dbReference>
<dbReference type="InterPro" id="IPR035979">
    <property type="entry name" value="RBD_domain_sf"/>
</dbReference>
<dbReference type="InterPro" id="IPR000504">
    <property type="entry name" value="RRM_dom"/>
</dbReference>
<dbReference type="SUPFAM" id="SSF54928">
    <property type="entry name" value="RNA-binding domain, RBD"/>
    <property type="match status" value="1"/>
</dbReference>
<sequence>MLTYEYKPNKEKIKERSQMPMFGKTALSFTGKPCSSKLPAPKFHMQNEPQQKVDVYQYVPSFQTNTEYKPSANMPFTLHVFNIPKNIRKREFIDIVASKLETPIFYCHLVNDKEKGHFIGVAYLKFDTEEIARKAMKSLDGMQIGDCLIGVSVAKKQF</sequence>
<comment type="caution">
    <text evidence="3">The sequence shown here is derived from an EMBL/GenBank/DDBJ whole genome shotgun (WGS) entry which is preliminary data.</text>
</comment>
<dbReference type="OrthoDB" id="439808at2759"/>
<keyword evidence="1" id="KW-0694">RNA-binding</keyword>
<evidence type="ECO:0000256" key="1">
    <source>
        <dbReference type="PROSITE-ProRule" id="PRU00176"/>
    </source>
</evidence>
<dbReference type="PROSITE" id="PS50102">
    <property type="entry name" value="RRM"/>
    <property type="match status" value="1"/>
</dbReference>
<dbReference type="VEuPathDB" id="MicrosporidiaDB:M153_7890004036"/>
<dbReference type="Gene3D" id="3.30.70.330">
    <property type="match status" value="1"/>
</dbReference>
<organism evidence="3 4">
    <name type="scientific">Pseudoloma neurophilia</name>
    <dbReference type="NCBI Taxonomy" id="146866"/>
    <lineage>
        <taxon>Eukaryota</taxon>
        <taxon>Fungi</taxon>
        <taxon>Fungi incertae sedis</taxon>
        <taxon>Microsporidia</taxon>
        <taxon>Pseudoloma</taxon>
    </lineage>
</organism>
<dbReference type="EMBL" id="LGUB01000301">
    <property type="protein sequence ID" value="KRH93541.1"/>
    <property type="molecule type" value="Genomic_DNA"/>
</dbReference>
<evidence type="ECO:0000313" key="4">
    <source>
        <dbReference type="Proteomes" id="UP000051530"/>
    </source>
</evidence>
<dbReference type="Pfam" id="PF00076">
    <property type="entry name" value="RRM_1"/>
    <property type="match status" value="1"/>
</dbReference>
<dbReference type="SMART" id="SM00360">
    <property type="entry name" value="RRM"/>
    <property type="match status" value="1"/>
</dbReference>
<evidence type="ECO:0000259" key="2">
    <source>
        <dbReference type="PROSITE" id="PS50102"/>
    </source>
</evidence>
<feature type="domain" description="RRM" evidence="2">
    <location>
        <begin position="76"/>
        <end position="156"/>
    </location>
</feature>
<evidence type="ECO:0000313" key="3">
    <source>
        <dbReference type="EMBL" id="KRH93541.1"/>
    </source>
</evidence>
<dbReference type="InterPro" id="IPR012677">
    <property type="entry name" value="Nucleotide-bd_a/b_plait_sf"/>
</dbReference>
<dbReference type="Proteomes" id="UP000051530">
    <property type="component" value="Unassembled WGS sequence"/>
</dbReference>
<reference evidence="3 4" key="1">
    <citation type="submission" date="2015-07" db="EMBL/GenBank/DDBJ databases">
        <title>The genome of Pseudoloma neurophilia, a relevant intracellular parasite of the zebrafish.</title>
        <authorList>
            <person name="Ndikumana S."/>
            <person name="Pelin A."/>
            <person name="Sanders J."/>
            <person name="Corradi N."/>
        </authorList>
    </citation>
    <scope>NUCLEOTIDE SEQUENCE [LARGE SCALE GENOMIC DNA]</scope>
    <source>
        <strain evidence="3 4">MK1</strain>
    </source>
</reference>
<keyword evidence="4" id="KW-1185">Reference proteome</keyword>
<protein>
    <submittedName>
        <fullName evidence="3">Putative Nucleotide-binding, alpha-beta plait, RNA recognition motif domain protein</fullName>
    </submittedName>
</protein>